<dbReference type="CDD" id="cd05930">
    <property type="entry name" value="A_NRPS"/>
    <property type="match status" value="1"/>
</dbReference>
<feature type="transmembrane region" description="Helical" evidence="2">
    <location>
        <begin position="639"/>
        <end position="660"/>
    </location>
</feature>
<dbReference type="GO" id="GO:0005737">
    <property type="term" value="C:cytoplasm"/>
    <property type="evidence" value="ECO:0007669"/>
    <property type="project" value="TreeGrafter"/>
</dbReference>
<organism evidence="4 5">
    <name type="scientific">Antrihabitans cavernicola</name>
    <dbReference type="NCBI Taxonomy" id="2495913"/>
    <lineage>
        <taxon>Bacteria</taxon>
        <taxon>Bacillati</taxon>
        <taxon>Actinomycetota</taxon>
        <taxon>Actinomycetes</taxon>
        <taxon>Mycobacteriales</taxon>
        <taxon>Nocardiaceae</taxon>
        <taxon>Antrihabitans</taxon>
    </lineage>
</organism>
<feature type="transmembrane region" description="Helical" evidence="2">
    <location>
        <begin position="867"/>
        <end position="900"/>
    </location>
</feature>
<evidence type="ECO:0000259" key="3">
    <source>
        <dbReference type="PROSITE" id="PS50075"/>
    </source>
</evidence>
<comment type="caution">
    <text evidence="4">The sequence shown here is derived from an EMBL/GenBank/DDBJ whole genome shotgun (WGS) entry which is preliminary data.</text>
</comment>
<dbReference type="NCBIfam" id="TIGR02353">
    <property type="entry name" value="NRPS_term_dom"/>
    <property type="match status" value="1"/>
</dbReference>
<evidence type="ECO:0000256" key="2">
    <source>
        <dbReference type="SAM" id="Phobius"/>
    </source>
</evidence>
<dbReference type="FunFam" id="3.40.50.980:FF:000001">
    <property type="entry name" value="Non-ribosomal peptide synthetase"/>
    <property type="match status" value="1"/>
</dbReference>
<evidence type="ECO:0000256" key="1">
    <source>
        <dbReference type="SAM" id="MobiDB-lite"/>
    </source>
</evidence>
<dbReference type="Proteomes" id="UP000322244">
    <property type="component" value="Unassembled WGS sequence"/>
</dbReference>
<dbReference type="Gene3D" id="3.30.300.30">
    <property type="match status" value="1"/>
</dbReference>
<dbReference type="PANTHER" id="PTHR45527">
    <property type="entry name" value="NONRIBOSOMAL PEPTIDE SYNTHETASE"/>
    <property type="match status" value="1"/>
</dbReference>
<dbReference type="SUPFAM" id="SSF47336">
    <property type="entry name" value="ACP-like"/>
    <property type="match status" value="1"/>
</dbReference>
<keyword evidence="2" id="KW-0812">Transmembrane</keyword>
<feature type="transmembrane region" description="Helical" evidence="2">
    <location>
        <begin position="1145"/>
        <end position="1169"/>
    </location>
</feature>
<dbReference type="Pfam" id="PF13193">
    <property type="entry name" value="AMP-binding_C"/>
    <property type="match status" value="1"/>
</dbReference>
<evidence type="ECO:0000313" key="5">
    <source>
        <dbReference type="Proteomes" id="UP000322244"/>
    </source>
</evidence>
<feature type="domain" description="Carrier" evidence="3">
    <location>
        <begin position="535"/>
        <end position="614"/>
    </location>
</feature>
<dbReference type="Pfam" id="PF00550">
    <property type="entry name" value="PP-binding"/>
    <property type="match status" value="1"/>
</dbReference>
<proteinExistence type="predicted"/>
<dbReference type="InterPro" id="IPR036736">
    <property type="entry name" value="ACP-like_sf"/>
</dbReference>
<keyword evidence="2" id="KW-0472">Membrane</keyword>
<dbReference type="InterPro" id="IPR045851">
    <property type="entry name" value="AMP-bd_C_sf"/>
</dbReference>
<dbReference type="SUPFAM" id="SSF56801">
    <property type="entry name" value="Acetyl-CoA synthetase-like"/>
    <property type="match status" value="1"/>
</dbReference>
<dbReference type="NCBIfam" id="TIGR01733">
    <property type="entry name" value="AA-adenyl-dom"/>
    <property type="match status" value="1"/>
</dbReference>
<dbReference type="EMBL" id="VLNY01000024">
    <property type="protein sequence ID" value="KAA0017009.1"/>
    <property type="molecule type" value="Genomic_DNA"/>
</dbReference>
<dbReference type="InterPro" id="IPR000873">
    <property type="entry name" value="AMP-dep_synth/lig_dom"/>
</dbReference>
<dbReference type="Gene3D" id="3.40.50.12780">
    <property type="entry name" value="N-terminal domain of ligase-like"/>
    <property type="match status" value="1"/>
</dbReference>
<accession>A0A5A7S160</accession>
<keyword evidence="5" id="KW-1185">Reference proteome</keyword>
<feature type="transmembrane region" description="Helical" evidence="2">
    <location>
        <begin position="718"/>
        <end position="743"/>
    </location>
</feature>
<dbReference type="InterPro" id="IPR025110">
    <property type="entry name" value="AMP-bd_C"/>
</dbReference>
<dbReference type="GO" id="GO:0031177">
    <property type="term" value="F:phosphopantetheine binding"/>
    <property type="evidence" value="ECO:0007669"/>
    <property type="project" value="TreeGrafter"/>
</dbReference>
<dbReference type="InterPro" id="IPR042099">
    <property type="entry name" value="ANL_N_sf"/>
</dbReference>
<dbReference type="InterPro" id="IPR009081">
    <property type="entry name" value="PP-bd_ACP"/>
</dbReference>
<keyword evidence="2" id="KW-1133">Transmembrane helix</keyword>
<dbReference type="InterPro" id="IPR011004">
    <property type="entry name" value="Trimer_LpxA-like_sf"/>
</dbReference>
<feature type="transmembrane region" description="Helical" evidence="2">
    <location>
        <begin position="1111"/>
        <end position="1133"/>
    </location>
</feature>
<dbReference type="PROSITE" id="PS00455">
    <property type="entry name" value="AMP_BINDING"/>
    <property type="match status" value="1"/>
</dbReference>
<dbReference type="FunFam" id="3.40.50.12780:FF:000012">
    <property type="entry name" value="Non-ribosomal peptide synthetase"/>
    <property type="match status" value="1"/>
</dbReference>
<dbReference type="GO" id="GO:0044550">
    <property type="term" value="P:secondary metabolite biosynthetic process"/>
    <property type="evidence" value="ECO:0007669"/>
    <property type="project" value="TreeGrafter"/>
</dbReference>
<sequence length="1328" mass="142705">MGDTSGAEWRTNRDNRPGGCDIGDPRRRLNHVFEGSCDRTPASVALECGPVRLSYRDLDERANRVAHHLIDRGIGVGARVAVLLHRCIDTYVAILAVAKSGAAFVPIDPESPVDRIAYITSDADVDLVVTSASFRESRTRLDRAWLEIDRESFDGYSRGRPLPIGDGPGVGADPACYVIYTSGSTGRPKGVEVAQSSICNFLDVVPGIYDVQPADRVYQGMTISFDFSIEEIWPTWARGATLVAGPTDSRRLGADLADFLDDAAITVLYCVPTLLATIPRDLPGLRTVLVGGEACPRELVERWSRPGRRILNTYGPTEATVTATWCELLPGRPVTIGRPLPSYSVVLLDERRTVVPDGEVGEICVGGPGVARGYVGRPELTAERFIDHLLAPPGGKLYRTGDLGRITAEGEVEYLGRADSEVKIRGHRIDLGEIESVILEDADVAVCVVAPVDAVDGDELASYLELRAGTARHVDEETVIARVRDELRVRLPRYMVPAFLDVLDALPTMPSGKVDRNRLPTPTGRRLLTAGPIVAVVGELEHQLRTVWAQVLGLEADRVSAEADFFTDLGRHSLTAARLISQLRESELHSSAGIRDLYEHPTIRSLAQSFTGAADSADIQVPDRPEVLRHTDARVARAGAVQAVFLLTVLLVVTAPVSIVYSRHHGQPSVRVLLELLLATIPTYLGVRWLLPMLLVRPLSWGIGAGRYPLWGSTYLRLWMIDHLLVLSPIPVLSGSAMLAPFLRVLGASIGSNTDIGTSAISLPSLIRIGDGVAVGYNADLRAWRVEHGWVVVAPVIIDDNAFVGSSCVLEPGARVETAAMLAEQSLVCAGHRIPEGTRWAGSPARPVARLTATVEQMMAAESPRPWTPALLVCSAAAVAALEVVAIATIVPALVLVWAVLLEYGMIAALLATLPSGTVYVLTVCGVVAAGKRVVLPTLPAGVFDAHSGLGIRKWIADKLFEMSLTYTNSLYATLYTAPWLRLLGAKIGRGAEVSTAAHIDPSLLRIGAESFVADMASVGGSTFANGRMAFDATEVGVRSFVGNAAFVPAGTRTGTGSLVGVLTVPPTGDVPEGTSWLGSPAMFLPTRQDSGDYAETQTFRPTRRLIGHRLLIEYFRITLPATVIGVSLYFYLLGLSQFARTTTLVATIVAAPFLAVGTAVGVVLYVSAVKRNVAGTYRPRVEPLWARFVRRSEFATGLYEAAAVPVLLNQLLGTPFLAPLLRGFGADIGKRTWIGTTYLAEFDLVRIGDDAAIGTEVSLQTHLFEDRVMKMSQVTVDDGATVGSRSIVLYDAIVGDDATVASLSLLMKGEQLPPDTHWRGIPAQAVH</sequence>
<dbReference type="InterPro" id="IPR020845">
    <property type="entry name" value="AMP-binding_CS"/>
</dbReference>
<dbReference type="Gene3D" id="1.10.1200.10">
    <property type="entry name" value="ACP-like"/>
    <property type="match status" value="1"/>
</dbReference>
<dbReference type="RefSeq" id="WP_149433094.1">
    <property type="nucleotide sequence ID" value="NZ_VLNY01000024.1"/>
</dbReference>
<dbReference type="SUPFAM" id="SSF51161">
    <property type="entry name" value="Trimeric LpxA-like enzymes"/>
    <property type="match status" value="3"/>
</dbReference>
<feature type="transmembrane region" description="Helical" evidence="2">
    <location>
        <begin position="672"/>
        <end position="691"/>
    </location>
</feature>
<dbReference type="PROSITE" id="PS50075">
    <property type="entry name" value="CARRIER"/>
    <property type="match status" value="1"/>
</dbReference>
<dbReference type="InterPro" id="IPR010071">
    <property type="entry name" value="AA_adenyl_dom"/>
</dbReference>
<dbReference type="Pfam" id="PF00501">
    <property type="entry name" value="AMP-binding"/>
    <property type="match status" value="1"/>
</dbReference>
<protein>
    <submittedName>
        <fullName evidence="4">Amino acid adenylation domain-containing protein</fullName>
    </submittedName>
</protein>
<name>A0A5A7S160_9NOCA</name>
<dbReference type="OrthoDB" id="4477213at2"/>
<dbReference type="Gene3D" id="2.160.10.10">
    <property type="entry name" value="Hexapeptide repeat proteins"/>
    <property type="match status" value="3"/>
</dbReference>
<gene>
    <name evidence="4" type="ORF">FOY51_25545</name>
</gene>
<dbReference type="PANTHER" id="PTHR45527:SF1">
    <property type="entry name" value="FATTY ACID SYNTHASE"/>
    <property type="match status" value="1"/>
</dbReference>
<feature type="transmembrane region" description="Helical" evidence="2">
    <location>
        <begin position="906"/>
        <end position="930"/>
    </location>
</feature>
<dbReference type="GO" id="GO:0043041">
    <property type="term" value="P:amino acid activation for nonribosomal peptide biosynthetic process"/>
    <property type="evidence" value="ECO:0007669"/>
    <property type="project" value="TreeGrafter"/>
</dbReference>
<dbReference type="InterPro" id="IPR012728">
    <property type="entry name" value="Pls/PosA_C"/>
</dbReference>
<evidence type="ECO:0000313" key="4">
    <source>
        <dbReference type="EMBL" id="KAA0017009.1"/>
    </source>
</evidence>
<reference evidence="4 5" key="1">
    <citation type="submission" date="2019-07" db="EMBL/GenBank/DDBJ databases">
        <title>Rhodococcus cavernicolus sp. nov., isolated from a cave.</title>
        <authorList>
            <person name="Lee S.D."/>
        </authorList>
    </citation>
    <scope>NUCLEOTIDE SEQUENCE [LARGE SCALE GENOMIC DNA]</scope>
    <source>
        <strain evidence="4 5">C1-24</strain>
    </source>
</reference>
<feature type="region of interest" description="Disordered" evidence="1">
    <location>
        <begin position="1"/>
        <end position="22"/>
    </location>
</feature>